<gene>
    <name evidence="5" type="ORF">EV650_0759</name>
</gene>
<dbReference type="Pfam" id="PF13556">
    <property type="entry name" value="HTH_30"/>
    <property type="match status" value="1"/>
</dbReference>
<evidence type="ECO:0000259" key="3">
    <source>
        <dbReference type="Pfam" id="PF14361"/>
    </source>
</evidence>
<dbReference type="PANTHER" id="PTHR33744:SF1">
    <property type="entry name" value="DNA-BINDING TRANSCRIPTIONAL ACTIVATOR ADER"/>
    <property type="match status" value="1"/>
</dbReference>
<reference evidence="5 6" key="1">
    <citation type="submission" date="2019-03" db="EMBL/GenBank/DDBJ databases">
        <title>Genomic Encyclopedia of Type Strains, Phase III (KMG-III): the genomes of soil and plant-associated and newly described type strains.</title>
        <authorList>
            <person name="Whitman W."/>
        </authorList>
    </citation>
    <scope>NUCLEOTIDE SEQUENCE [LARGE SCALE GENOMIC DNA]</scope>
    <source>
        <strain evidence="5 6">VKM Ac-2570</strain>
    </source>
</reference>
<keyword evidence="6" id="KW-1185">Reference proteome</keyword>
<dbReference type="OrthoDB" id="3190266at2"/>
<evidence type="ECO:0000259" key="2">
    <source>
        <dbReference type="Pfam" id="PF13556"/>
    </source>
</evidence>
<dbReference type="Pfam" id="PF17853">
    <property type="entry name" value="GGDEF_2"/>
    <property type="match status" value="1"/>
</dbReference>
<accession>A0A4R7ZYA7</accession>
<evidence type="ECO:0000256" key="1">
    <source>
        <dbReference type="ARBA" id="ARBA00006754"/>
    </source>
</evidence>
<dbReference type="PANTHER" id="PTHR33744">
    <property type="entry name" value="CARBOHYDRATE DIACID REGULATOR"/>
    <property type="match status" value="1"/>
</dbReference>
<organism evidence="5 6">
    <name type="scientific">Kribbella kalugense</name>
    <dbReference type="NCBI Taxonomy" id="2512221"/>
    <lineage>
        <taxon>Bacteria</taxon>
        <taxon>Bacillati</taxon>
        <taxon>Actinomycetota</taxon>
        <taxon>Actinomycetes</taxon>
        <taxon>Propionibacteriales</taxon>
        <taxon>Kribbellaceae</taxon>
        <taxon>Kribbella</taxon>
    </lineage>
</organism>
<name>A0A4R7ZYA7_9ACTN</name>
<comment type="caution">
    <text evidence="5">The sequence shown here is derived from an EMBL/GenBank/DDBJ whole genome shotgun (WGS) entry which is preliminary data.</text>
</comment>
<feature type="domain" description="PucR C-terminal helix-turn-helix" evidence="2">
    <location>
        <begin position="334"/>
        <end position="392"/>
    </location>
</feature>
<dbReference type="InterPro" id="IPR025736">
    <property type="entry name" value="PucR_C-HTH_dom"/>
</dbReference>
<dbReference type="Proteomes" id="UP000295447">
    <property type="component" value="Unassembled WGS sequence"/>
</dbReference>
<protein>
    <submittedName>
        <fullName evidence="5">CdaR family transcriptional regulator</fullName>
    </submittedName>
</protein>
<dbReference type="InterPro" id="IPR042070">
    <property type="entry name" value="PucR_C-HTH_sf"/>
</dbReference>
<evidence type="ECO:0000313" key="5">
    <source>
        <dbReference type="EMBL" id="TDW21928.1"/>
    </source>
</evidence>
<evidence type="ECO:0000313" key="6">
    <source>
        <dbReference type="Proteomes" id="UP000295447"/>
    </source>
</evidence>
<sequence length="405" mass="43315">MHTDDDAERDGRIAQLAMALLGRLDPLARTMAEWIEKAVPGYVDSGLVPYAELHEDCSAQLLSILPALAGSETADVAYARASGRHRAGAGVPLVKVTDAYRVGGRFIWETLVAEAEALGAGVLGSDALVRAASRIWLILDDFTDAMASAYRDAVAEQIVAQEHERSALVAALLEGRITENETLWEAAEILRISWRGPFAVVAAEVPEVGRQAFPEMEARLRSIGLASAWRLLADLQVGIVVLPESGRLDQLVAVLTKHAEHRVGVSPPYPALEGTREALRFAKFAVLGTAAGANVTLFDSSPLAVTAASTPEVMARVVSSTLGALDASADREVLLDTLAAWRDAGGSSEGAAKLIFVHPNTVRQRLRRIADLTGCTLTAPRDIARLCLALEAVRQQSAELPRLDR</sequence>
<dbReference type="InterPro" id="IPR041522">
    <property type="entry name" value="CdaR_GGDEF"/>
</dbReference>
<dbReference type="RefSeq" id="WP_134115337.1">
    <property type="nucleotide sequence ID" value="NZ_SODF01000001.1"/>
</dbReference>
<dbReference type="Pfam" id="PF14361">
    <property type="entry name" value="RsbRD_N"/>
    <property type="match status" value="1"/>
</dbReference>
<dbReference type="AlphaFoldDB" id="A0A4R7ZYA7"/>
<dbReference type="EMBL" id="SODF01000001">
    <property type="protein sequence ID" value="TDW21928.1"/>
    <property type="molecule type" value="Genomic_DNA"/>
</dbReference>
<feature type="domain" description="RsbT co-antagonist protein RsbRD N-terminal" evidence="3">
    <location>
        <begin position="26"/>
        <end position="165"/>
    </location>
</feature>
<evidence type="ECO:0000259" key="4">
    <source>
        <dbReference type="Pfam" id="PF17853"/>
    </source>
</evidence>
<proteinExistence type="inferred from homology"/>
<feature type="domain" description="CdaR GGDEF-like" evidence="4">
    <location>
        <begin position="179"/>
        <end position="285"/>
    </location>
</feature>
<dbReference type="Gene3D" id="1.10.10.2840">
    <property type="entry name" value="PucR C-terminal helix-turn-helix domain"/>
    <property type="match status" value="1"/>
</dbReference>
<comment type="similarity">
    <text evidence="1">Belongs to the CdaR family.</text>
</comment>
<dbReference type="InterPro" id="IPR051448">
    <property type="entry name" value="CdaR-like_regulators"/>
</dbReference>
<dbReference type="InterPro" id="IPR025751">
    <property type="entry name" value="RsbRD_N_dom"/>
</dbReference>